<dbReference type="GO" id="GO:0005886">
    <property type="term" value="C:plasma membrane"/>
    <property type="evidence" value="ECO:0007669"/>
    <property type="project" value="UniProtKB-SubCell"/>
</dbReference>
<organism evidence="3 4">
    <name type="scientific">Syntrophotalea acetylenica</name>
    <name type="common">Pelobacter acetylenicus</name>
    <dbReference type="NCBI Taxonomy" id="29542"/>
    <lineage>
        <taxon>Bacteria</taxon>
        <taxon>Pseudomonadati</taxon>
        <taxon>Thermodesulfobacteriota</taxon>
        <taxon>Desulfuromonadia</taxon>
        <taxon>Desulfuromonadales</taxon>
        <taxon>Syntrophotaleaceae</taxon>
        <taxon>Syntrophotalea</taxon>
    </lineage>
</organism>
<keyword evidence="2" id="KW-1133">Transmembrane helix</keyword>
<dbReference type="GO" id="GO:0008137">
    <property type="term" value="F:NADH dehydrogenase (ubiquinone) activity"/>
    <property type="evidence" value="ECO:0007669"/>
    <property type="project" value="UniProtKB-UniRule"/>
</dbReference>
<sequence length="170" mass="18325">MTALLFYILSALALLATLLCLTRPNPVHALLYLMQALFAVALLYYLLGAPLLAAWQVILYAGAIMVLFLFVIMLLEPASAAKNAAAKRFRWIPPAMIGSLLLACGGILVGMDPLKSGEIAGFWLSPRGFGQALFEHFGLAVEIVSLILLFAAVGAFHLARRHSANREDAS</sequence>
<comment type="function">
    <text evidence="2">NDH-1 shuttles electrons from NADH, via FMN and iron-sulfur (Fe-S) centers, to quinones in the respiratory chain. Couples the redox reaction to proton translocation (for every two electrons transferred, four hydrogen ions are translocated across the cytoplasmic membrane), and thus conserves the redox energy in a proton gradient.</text>
</comment>
<dbReference type="RefSeq" id="WP_072286427.1">
    <property type="nucleotide sequence ID" value="NZ_CP015455.1"/>
</dbReference>
<evidence type="ECO:0000313" key="4">
    <source>
        <dbReference type="Proteomes" id="UP000182264"/>
    </source>
</evidence>
<comment type="caution">
    <text evidence="2">Lacks conserved residue(s) required for the propagation of feature annotation.</text>
</comment>
<dbReference type="Gene3D" id="1.20.120.1200">
    <property type="entry name" value="NADH-ubiquinone/plastoquinone oxidoreductase chain 6, subunit NuoJ"/>
    <property type="match status" value="1"/>
</dbReference>
<keyword evidence="4" id="KW-1185">Reference proteome</keyword>
<keyword evidence="2" id="KW-0520">NAD</keyword>
<dbReference type="Proteomes" id="UP000182264">
    <property type="component" value="Chromosome"/>
</dbReference>
<protein>
    <recommendedName>
        <fullName evidence="2">NADH-quinone oxidoreductase subunit J</fullName>
        <ecNumber evidence="2">7.1.1.-</ecNumber>
    </recommendedName>
</protein>
<feature type="transmembrane region" description="Helical" evidence="2">
    <location>
        <begin position="53"/>
        <end position="75"/>
    </location>
</feature>
<feature type="transmembrane region" description="Helical" evidence="2">
    <location>
        <begin position="134"/>
        <end position="156"/>
    </location>
</feature>
<keyword evidence="2" id="KW-0874">Quinone</keyword>
<comment type="catalytic activity">
    <reaction evidence="2">
        <text>a quinone + NADH + 5 H(+)(in) = a quinol + NAD(+) + 4 H(+)(out)</text>
        <dbReference type="Rhea" id="RHEA:57888"/>
        <dbReference type="ChEBI" id="CHEBI:15378"/>
        <dbReference type="ChEBI" id="CHEBI:24646"/>
        <dbReference type="ChEBI" id="CHEBI:57540"/>
        <dbReference type="ChEBI" id="CHEBI:57945"/>
        <dbReference type="ChEBI" id="CHEBI:132124"/>
    </reaction>
</comment>
<keyword evidence="2" id="KW-1003">Cell membrane</keyword>
<dbReference type="InterPro" id="IPR001457">
    <property type="entry name" value="NADH_UbQ/plastoQ_OxRdtase_su6"/>
</dbReference>
<dbReference type="OrthoDB" id="9790848at2"/>
<dbReference type="KEGG" id="pace:A6070_14375"/>
<dbReference type="PANTHER" id="PTHR33269">
    <property type="entry name" value="NADH-UBIQUINONE OXIDOREDUCTASE CHAIN 6"/>
    <property type="match status" value="1"/>
</dbReference>
<proteinExistence type="inferred from homology"/>
<dbReference type="Pfam" id="PF00499">
    <property type="entry name" value="Oxidored_q3"/>
    <property type="match status" value="1"/>
</dbReference>
<accession>A0A1L3GFH0</accession>
<dbReference type="EMBL" id="CP015518">
    <property type="protein sequence ID" value="APG24585.1"/>
    <property type="molecule type" value="Genomic_DNA"/>
</dbReference>
<keyword evidence="2" id="KW-0812">Transmembrane</keyword>
<dbReference type="STRING" id="29542.A6070_14375"/>
<dbReference type="PANTHER" id="PTHR33269:SF17">
    <property type="entry name" value="NADH-UBIQUINONE OXIDOREDUCTASE CHAIN 6"/>
    <property type="match status" value="1"/>
</dbReference>
<reference evidence="3 4" key="1">
    <citation type="journal article" date="2017" name="Genome Announc.">
        <title>Complete Genome Sequences of Two Acetylene-Fermenting Pelobacter acetylenicus Strains.</title>
        <authorList>
            <person name="Sutton J.M."/>
            <person name="Baesman S.M."/>
            <person name="Fierst J.L."/>
            <person name="Poret-Peterson A.T."/>
            <person name="Oremland R.S."/>
            <person name="Dunlap D.S."/>
            <person name="Akob D.M."/>
        </authorList>
    </citation>
    <scope>NUCLEOTIDE SEQUENCE [LARGE SCALE GENOMIC DNA]</scope>
    <source>
        <strain evidence="3 4">DSM 3247</strain>
    </source>
</reference>
<dbReference type="EC" id="7.1.1.-" evidence="2"/>
<comment type="similarity">
    <text evidence="1 2">Belongs to the complex I subunit 6 family.</text>
</comment>
<dbReference type="GO" id="GO:0048038">
    <property type="term" value="F:quinone binding"/>
    <property type="evidence" value="ECO:0007669"/>
    <property type="project" value="UniProtKB-UniRule"/>
</dbReference>
<keyword evidence="2" id="KW-0472">Membrane</keyword>
<name>A0A1L3GFH0_SYNAC</name>
<dbReference type="AlphaFoldDB" id="A0A1L3GFH0"/>
<gene>
    <name evidence="3" type="ORF">A7E75_05745</name>
</gene>
<dbReference type="InterPro" id="IPR042106">
    <property type="entry name" value="Nuo/plastoQ_OxRdtase_6_NuoJ"/>
</dbReference>
<comment type="subcellular location">
    <subcellularLocation>
        <location evidence="2">Cell membrane</location>
        <topology evidence="2">Multi-pass membrane protein</topology>
    </subcellularLocation>
</comment>
<feature type="transmembrane region" description="Helical" evidence="2">
    <location>
        <begin position="95"/>
        <end position="114"/>
    </location>
</feature>
<evidence type="ECO:0000256" key="2">
    <source>
        <dbReference type="RuleBase" id="RU004429"/>
    </source>
</evidence>
<evidence type="ECO:0000256" key="1">
    <source>
        <dbReference type="ARBA" id="ARBA00005698"/>
    </source>
</evidence>
<evidence type="ECO:0000313" key="3">
    <source>
        <dbReference type="EMBL" id="APG24585.1"/>
    </source>
</evidence>